<dbReference type="Proteomes" id="UP000059188">
    <property type="component" value="Unassembled WGS sequence"/>
</dbReference>
<evidence type="ECO:0000313" key="1">
    <source>
        <dbReference type="EMBL" id="CEL57080.1"/>
    </source>
</evidence>
<organism evidence="1 2">
    <name type="scientific">Thanatephorus cucumeris (strain AG1-IB / isolate 7/3/14)</name>
    <name type="common">Lettuce bottom rot fungus</name>
    <name type="synonym">Rhizoctonia solani</name>
    <dbReference type="NCBI Taxonomy" id="1108050"/>
    <lineage>
        <taxon>Eukaryota</taxon>
        <taxon>Fungi</taxon>
        <taxon>Dikarya</taxon>
        <taxon>Basidiomycota</taxon>
        <taxon>Agaricomycotina</taxon>
        <taxon>Agaricomycetes</taxon>
        <taxon>Cantharellales</taxon>
        <taxon>Ceratobasidiaceae</taxon>
        <taxon>Rhizoctonia</taxon>
        <taxon>Rhizoctonia solani AG-1</taxon>
    </lineage>
</organism>
<name>A0A0B7FHJ5_THACB</name>
<reference evidence="1 2" key="1">
    <citation type="submission" date="2014-11" db="EMBL/GenBank/DDBJ databases">
        <authorList>
            <person name="Wibberg Daniel"/>
        </authorList>
    </citation>
    <scope>NUCLEOTIDE SEQUENCE [LARGE SCALE GENOMIC DNA]</scope>
    <source>
        <strain evidence="1">Rhizoctonia solani AG1-IB 7/3/14</strain>
    </source>
</reference>
<dbReference type="AlphaFoldDB" id="A0A0B7FHJ5"/>
<keyword evidence="2" id="KW-1185">Reference proteome</keyword>
<gene>
    <name evidence="1" type="ORF">RSOLAG1IB_12056</name>
</gene>
<accession>A0A0B7FHJ5</accession>
<dbReference type="EMBL" id="LN679369">
    <property type="protein sequence ID" value="CEL57080.1"/>
    <property type="molecule type" value="Genomic_DNA"/>
</dbReference>
<evidence type="ECO:0000313" key="2">
    <source>
        <dbReference type="Proteomes" id="UP000059188"/>
    </source>
</evidence>
<protein>
    <submittedName>
        <fullName evidence="1">Uncharacterized protein</fullName>
    </submittedName>
</protein>
<proteinExistence type="predicted"/>
<sequence>MVTRPASLPSHLGVPVSIPPISLPSQSYTFLVLTSVLRIYTHLPSSSARKSFSLSRPSAEFDFILQNQL</sequence>